<dbReference type="Proteomes" id="UP000030649">
    <property type="component" value="Unassembled WGS sequence"/>
</dbReference>
<dbReference type="HOGENOM" id="CLU_2783993_0_0_2"/>
<dbReference type="EMBL" id="KE356560">
    <property type="protein sequence ID" value="ERG92117.1"/>
    <property type="molecule type" value="Genomic_DNA"/>
</dbReference>
<gene>
    <name evidence="1" type="ORF">J07HQW1_02152</name>
</gene>
<accession>U1PER7</accession>
<organism evidence="1 2">
    <name type="scientific">Haloquadratum walsbyi J07HQW1</name>
    <dbReference type="NCBI Taxonomy" id="1238424"/>
    <lineage>
        <taxon>Archaea</taxon>
        <taxon>Methanobacteriati</taxon>
        <taxon>Methanobacteriota</taxon>
        <taxon>Stenosarchaea group</taxon>
        <taxon>Halobacteria</taxon>
        <taxon>Halobacteriales</taxon>
        <taxon>Haloferacaceae</taxon>
        <taxon>Haloquadratum</taxon>
    </lineage>
</organism>
<proteinExistence type="predicted"/>
<name>U1PER7_9EURY</name>
<dbReference type="AlphaFoldDB" id="U1PER7"/>
<reference evidence="1 2" key="1">
    <citation type="journal article" date="2013" name="PLoS ONE">
        <title>Assembly-driven community genomics of a hypersaline microbial ecosystem.</title>
        <authorList>
            <person name="Podell S."/>
            <person name="Ugalde J.A."/>
            <person name="Narasingarao P."/>
            <person name="Banfield J.F."/>
            <person name="Heidelberg K.B."/>
            <person name="Allen E.E."/>
        </authorList>
    </citation>
    <scope>NUCLEOTIDE SEQUENCE [LARGE SCALE GENOMIC DNA]</scope>
    <source>
        <strain evidence="2">J07HQW1</strain>
    </source>
</reference>
<sequence>MTHDLDKKPTGHLQADIRGSMNTLLAEVIGDEYESDPTKLDEVETEARAIAECAEELAFRHRHKEGDE</sequence>
<protein>
    <submittedName>
        <fullName evidence="1">Uncharacterized protein</fullName>
    </submittedName>
</protein>
<evidence type="ECO:0000313" key="1">
    <source>
        <dbReference type="EMBL" id="ERG92117.1"/>
    </source>
</evidence>
<evidence type="ECO:0000313" key="2">
    <source>
        <dbReference type="Proteomes" id="UP000030649"/>
    </source>
</evidence>